<dbReference type="AlphaFoldDB" id="A0A0U1NZH3"/>
<dbReference type="InterPro" id="IPR009061">
    <property type="entry name" value="DNA-bd_dom_put_sf"/>
</dbReference>
<organism evidence="2 3">
    <name type="scientific">Neobacillus massiliamazoniensis</name>
    <dbReference type="NCBI Taxonomy" id="1499688"/>
    <lineage>
        <taxon>Bacteria</taxon>
        <taxon>Bacillati</taxon>
        <taxon>Bacillota</taxon>
        <taxon>Bacilli</taxon>
        <taxon>Bacillales</taxon>
        <taxon>Bacillaceae</taxon>
        <taxon>Neobacillus</taxon>
    </lineage>
</organism>
<dbReference type="STRING" id="1499688.BN000_03397"/>
<gene>
    <name evidence="2" type="ORF">BN000_03397</name>
</gene>
<dbReference type="RefSeq" id="WP_090635925.1">
    <property type="nucleotide sequence ID" value="NZ_CVRB01000003.1"/>
</dbReference>
<protein>
    <submittedName>
        <fullName evidence="2">Excisionase family DNA binding domain-containing protein</fullName>
    </submittedName>
</protein>
<name>A0A0U1NZH3_9BACI</name>
<dbReference type="InterPro" id="IPR010093">
    <property type="entry name" value="SinI_DNA-bd"/>
</dbReference>
<dbReference type="InterPro" id="IPR038148">
    <property type="entry name" value="Tn1545/Tn916_Xis"/>
</dbReference>
<reference evidence="3" key="1">
    <citation type="submission" date="2015-05" db="EMBL/GenBank/DDBJ databases">
        <authorList>
            <person name="Urmite Genomes"/>
        </authorList>
    </citation>
    <scope>NUCLEOTIDE SEQUENCE [LARGE SCALE GENOMIC DNA]</scope>
    <source>
        <strain evidence="3">LF1</strain>
    </source>
</reference>
<dbReference type="Proteomes" id="UP000199087">
    <property type="component" value="Unassembled WGS sequence"/>
</dbReference>
<dbReference type="Gene3D" id="3.90.105.50">
    <property type="match status" value="1"/>
</dbReference>
<dbReference type="InterPro" id="IPR041657">
    <property type="entry name" value="HTH_17"/>
</dbReference>
<proteinExistence type="predicted"/>
<dbReference type="EMBL" id="CVRB01000003">
    <property type="protein sequence ID" value="CRK83429.1"/>
    <property type="molecule type" value="Genomic_DNA"/>
</dbReference>
<dbReference type="NCBIfam" id="TIGR01764">
    <property type="entry name" value="excise"/>
    <property type="match status" value="1"/>
</dbReference>
<dbReference type="Pfam" id="PF12728">
    <property type="entry name" value="HTH_17"/>
    <property type="match status" value="1"/>
</dbReference>
<evidence type="ECO:0000313" key="2">
    <source>
        <dbReference type="EMBL" id="CRK83429.1"/>
    </source>
</evidence>
<dbReference type="SUPFAM" id="SSF46955">
    <property type="entry name" value="Putative DNA-binding domain"/>
    <property type="match status" value="1"/>
</dbReference>
<accession>A0A0U1NZH3</accession>
<dbReference type="GO" id="GO:0003677">
    <property type="term" value="F:DNA binding"/>
    <property type="evidence" value="ECO:0007669"/>
    <property type="project" value="InterPro"/>
</dbReference>
<evidence type="ECO:0000259" key="1">
    <source>
        <dbReference type="Pfam" id="PF12728"/>
    </source>
</evidence>
<feature type="domain" description="Helix-turn-helix" evidence="1">
    <location>
        <begin position="6"/>
        <end position="54"/>
    </location>
</feature>
<evidence type="ECO:0000313" key="3">
    <source>
        <dbReference type="Proteomes" id="UP000199087"/>
    </source>
</evidence>
<dbReference type="OrthoDB" id="515428at2"/>
<keyword evidence="3" id="KW-1185">Reference proteome</keyword>
<sequence length="64" mass="7635">MERNTLTVIETAAYLGVSKDSIYTLVRENSIPYVRVGKRILFRKETIDSWMQMQEKNHVLIYER</sequence>